<sequence>MKNSNLKGALGALAVVGLAIAAKKISQKRKFMKGIFEEYDIQEKTPFGFADKIREMDDEKYAELKSKMKEKFASKCCKSACRTQKTEA</sequence>
<gene>
    <name evidence="1" type="ORF">AP75_04620</name>
</gene>
<evidence type="ECO:0000313" key="1">
    <source>
        <dbReference type="EMBL" id="OWK98748.1"/>
    </source>
</evidence>
<organism evidence="1 2">
    <name type="scientific">Kaistella haifensis DSM 19056</name>
    <dbReference type="NCBI Taxonomy" id="1450526"/>
    <lineage>
        <taxon>Bacteria</taxon>
        <taxon>Pseudomonadati</taxon>
        <taxon>Bacteroidota</taxon>
        <taxon>Flavobacteriia</taxon>
        <taxon>Flavobacteriales</taxon>
        <taxon>Weeksellaceae</taxon>
        <taxon>Chryseobacterium group</taxon>
        <taxon>Kaistella</taxon>
    </lineage>
</organism>
<accession>A0A246BAN6</accession>
<proteinExistence type="predicted"/>
<dbReference type="Proteomes" id="UP000197587">
    <property type="component" value="Unassembled WGS sequence"/>
</dbReference>
<reference evidence="1 2" key="1">
    <citation type="submission" date="2017-05" db="EMBL/GenBank/DDBJ databases">
        <title>Genome of Chryseobacterium haifense.</title>
        <authorList>
            <person name="Newman J.D."/>
        </authorList>
    </citation>
    <scope>NUCLEOTIDE SEQUENCE [LARGE SCALE GENOMIC DNA]</scope>
    <source>
        <strain evidence="1 2">DSM 19056</strain>
    </source>
</reference>
<evidence type="ECO:0000313" key="2">
    <source>
        <dbReference type="Proteomes" id="UP000197587"/>
    </source>
</evidence>
<keyword evidence="2" id="KW-1185">Reference proteome</keyword>
<dbReference type="RefSeq" id="WP_031502019.1">
    <property type="nucleotide sequence ID" value="NZ_JASZ02000006.1"/>
</dbReference>
<dbReference type="AlphaFoldDB" id="A0A246BAN6"/>
<comment type="caution">
    <text evidence="1">The sequence shown here is derived from an EMBL/GenBank/DDBJ whole genome shotgun (WGS) entry which is preliminary data.</text>
</comment>
<protein>
    <submittedName>
        <fullName evidence="1">Uncharacterized protein</fullName>
    </submittedName>
</protein>
<dbReference type="EMBL" id="JASZ02000006">
    <property type="protein sequence ID" value="OWK98748.1"/>
    <property type="molecule type" value="Genomic_DNA"/>
</dbReference>
<name>A0A246BAN6_9FLAO</name>